<feature type="region of interest" description="Disordered" evidence="1">
    <location>
        <begin position="31"/>
        <end position="97"/>
    </location>
</feature>
<evidence type="ECO:0000313" key="4">
    <source>
        <dbReference type="Proteomes" id="UP000733379"/>
    </source>
</evidence>
<protein>
    <recommendedName>
        <fullName evidence="5">Lipoprotein</fullName>
    </recommendedName>
</protein>
<dbReference type="PROSITE" id="PS51257">
    <property type="entry name" value="PROKAR_LIPOPROTEIN"/>
    <property type="match status" value="1"/>
</dbReference>
<reference evidence="3 4" key="1">
    <citation type="submission" date="2021-06" db="EMBL/GenBank/DDBJ databases">
        <title>Actinomycetes sequencing.</title>
        <authorList>
            <person name="Shan Q."/>
        </authorList>
    </citation>
    <scope>NUCLEOTIDE SEQUENCE [LARGE SCALE GENOMIC DNA]</scope>
    <source>
        <strain evidence="3 4">NEAU-G5</strain>
    </source>
</reference>
<evidence type="ECO:0008006" key="5">
    <source>
        <dbReference type="Google" id="ProtNLM"/>
    </source>
</evidence>
<dbReference type="EMBL" id="JAHKNI010000003">
    <property type="protein sequence ID" value="MBU3061817.1"/>
    <property type="molecule type" value="Genomic_DNA"/>
</dbReference>
<evidence type="ECO:0000256" key="1">
    <source>
        <dbReference type="SAM" id="MobiDB-lite"/>
    </source>
</evidence>
<dbReference type="Proteomes" id="UP000733379">
    <property type="component" value="Unassembled WGS sequence"/>
</dbReference>
<feature type="region of interest" description="Disordered" evidence="1">
    <location>
        <begin position="155"/>
        <end position="180"/>
    </location>
</feature>
<gene>
    <name evidence="3" type="ORF">KO481_09805</name>
</gene>
<feature type="compositionally biased region" description="Polar residues" evidence="1">
    <location>
        <begin position="88"/>
        <end position="97"/>
    </location>
</feature>
<evidence type="ECO:0000256" key="2">
    <source>
        <dbReference type="SAM" id="SignalP"/>
    </source>
</evidence>
<dbReference type="RefSeq" id="WP_215916750.1">
    <property type="nucleotide sequence ID" value="NZ_JAHKNI010000003.1"/>
</dbReference>
<organism evidence="3 4">
    <name type="scientific">Nocardia albiluteola</name>
    <dbReference type="NCBI Taxonomy" id="2842303"/>
    <lineage>
        <taxon>Bacteria</taxon>
        <taxon>Bacillati</taxon>
        <taxon>Actinomycetota</taxon>
        <taxon>Actinomycetes</taxon>
        <taxon>Mycobacteriales</taxon>
        <taxon>Nocardiaceae</taxon>
        <taxon>Nocardia</taxon>
    </lineage>
</organism>
<keyword evidence="4" id="KW-1185">Reference proteome</keyword>
<evidence type="ECO:0000313" key="3">
    <source>
        <dbReference type="EMBL" id="MBU3061817.1"/>
    </source>
</evidence>
<comment type="caution">
    <text evidence="3">The sequence shown here is derived from an EMBL/GenBank/DDBJ whole genome shotgun (WGS) entry which is preliminary data.</text>
</comment>
<sequence length="221" mass="22527">MYTRKTLISLSASILCVPMLIAGCSSAHATKSPVAAHQPGPGAKTAASVPVGPGPSGTYTVQAQPAPGTCHYGKTSDGQPLPDPNCTPGATNPKVTSADQAQTICASGYTSSIRPPANITGREKDANAKSYGFTGAMHDAEYDHLISLELGGDPNDPRNLWVEPPSPGHTPGAGPNNPKDTVENQLHSLVCAGKVNLTDAQSAIATNWTTALATVGHPGGK</sequence>
<proteinExistence type="predicted"/>
<feature type="chain" id="PRO_5046898283" description="Lipoprotein" evidence="2">
    <location>
        <begin position="30"/>
        <end position="221"/>
    </location>
</feature>
<feature type="signal peptide" evidence="2">
    <location>
        <begin position="1"/>
        <end position="29"/>
    </location>
</feature>
<keyword evidence="2" id="KW-0732">Signal</keyword>
<name>A0ABS6AUX3_9NOCA</name>
<accession>A0ABS6AUX3</accession>